<dbReference type="Gene3D" id="3.20.20.80">
    <property type="entry name" value="Glycosidases"/>
    <property type="match status" value="1"/>
</dbReference>
<evidence type="ECO:0000256" key="4">
    <source>
        <dbReference type="ARBA" id="ARBA00022801"/>
    </source>
</evidence>
<dbReference type="GO" id="GO:0003796">
    <property type="term" value="F:lysozyme activity"/>
    <property type="evidence" value="ECO:0007669"/>
    <property type="project" value="UniProtKB-EC"/>
</dbReference>
<evidence type="ECO:0000256" key="5">
    <source>
        <dbReference type="ARBA" id="ARBA00023295"/>
    </source>
</evidence>
<protein>
    <recommendedName>
        <fullName evidence="3">lysozyme</fullName>
        <ecNumber evidence="3">3.2.1.17</ecNumber>
    </recommendedName>
</protein>
<keyword evidence="5" id="KW-0326">Glycosidase</keyword>
<sequence length="241" mass="26677">MLHGIDIASYQSGLNLTTVKGQIDFVVIKGTEGTNYVNPYCDPHFQQAKQAGILRGVYHYAKAGNATAEANYFCDNCIGYKGDAIPVLDWEEKQSVAWVNEWVKVVRSRWGVSPIIYANPWRFNQGGVDKECGRWVASYPAVSHPTFKMAESWDCPKVDGLVCMWQFCSDGRLNGYNGNLDADLFYGDANAWNAYAGVKPAQTPQQPTAKPEQPSNQDSSDDTIIISKGDGSNPTKYKKIS</sequence>
<reference evidence="7" key="1">
    <citation type="journal article" date="2021" name="Proc. Natl. Acad. Sci. U.S.A.">
        <title>A Catalog of Tens of Thousands of Viruses from Human Metagenomes Reveals Hidden Associations with Chronic Diseases.</title>
        <authorList>
            <person name="Tisza M.J."/>
            <person name="Buck C.B."/>
        </authorList>
    </citation>
    <scope>NUCLEOTIDE SEQUENCE</scope>
    <source>
        <strain evidence="7">CtMsr1</strain>
    </source>
</reference>
<dbReference type="PROSITE" id="PS51904">
    <property type="entry name" value="GLYCOSYL_HYDROL_F25_2"/>
    <property type="match status" value="1"/>
</dbReference>
<dbReference type="GO" id="GO:0016052">
    <property type="term" value="P:carbohydrate catabolic process"/>
    <property type="evidence" value="ECO:0007669"/>
    <property type="project" value="TreeGrafter"/>
</dbReference>
<dbReference type="SMART" id="SM00641">
    <property type="entry name" value="Glyco_25"/>
    <property type="match status" value="1"/>
</dbReference>
<dbReference type="GO" id="GO:0009253">
    <property type="term" value="P:peptidoglycan catabolic process"/>
    <property type="evidence" value="ECO:0007669"/>
    <property type="project" value="InterPro"/>
</dbReference>
<feature type="compositionally biased region" description="Low complexity" evidence="6">
    <location>
        <begin position="199"/>
        <end position="214"/>
    </location>
</feature>
<evidence type="ECO:0000256" key="1">
    <source>
        <dbReference type="ARBA" id="ARBA00000632"/>
    </source>
</evidence>
<dbReference type="SUPFAM" id="SSF51445">
    <property type="entry name" value="(Trans)glycosidases"/>
    <property type="match status" value="1"/>
</dbReference>
<keyword evidence="4" id="KW-0378">Hydrolase</keyword>
<evidence type="ECO:0000256" key="6">
    <source>
        <dbReference type="SAM" id="MobiDB-lite"/>
    </source>
</evidence>
<feature type="region of interest" description="Disordered" evidence="6">
    <location>
        <begin position="199"/>
        <end position="241"/>
    </location>
</feature>
<dbReference type="EC" id="3.2.1.17" evidence="3"/>
<dbReference type="InterPro" id="IPR002053">
    <property type="entry name" value="Glyco_hydro_25"/>
</dbReference>
<comment type="similarity">
    <text evidence="2">Belongs to the glycosyl hydrolase 25 family.</text>
</comment>
<dbReference type="InterPro" id="IPR017853">
    <property type="entry name" value="GH"/>
</dbReference>
<proteinExistence type="inferred from homology"/>
<comment type="catalytic activity">
    <reaction evidence="1">
        <text>Hydrolysis of (1-&gt;4)-beta-linkages between N-acetylmuramic acid and N-acetyl-D-glucosamine residues in a peptidoglycan and between N-acetyl-D-glucosamine residues in chitodextrins.</text>
        <dbReference type="EC" id="3.2.1.17"/>
    </reaction>
</comment>
<dbReference type="GO" id="GO:0016998">
    <property type="term" value="P:cell wall macromolecule catabolic process"/>
    <property type="evidence" value="ECO:0007669"/>
    <property type="project" value="InterPro"/>
</dbReference>
<name>A0A8S5LV46_9CAUD</name>
<dbReference type="Pfam" id="PF01183">
    <property type="entry name" value="Glyco_hydro_25"/>
    <property type="match status" value="1"/>
</dbReference>
<organism evidence="7">
    <name type="scientific">Siphoviridae sp. ctMsr1</name>
    <dbReference type="NCBI Taxonomy" id="2826264"/>
    <lineage>
        <taxon>Viruses</taxon>
        <taxon>Duplodnaviria</taxon>
        <taxon>Heunggongvirae</taxon>
        <taxon>Uroviricota</taxon>
        <taxon>Caudoviricetes</taxon>
    </lineage>
</organism>
<dbReference type="InterPro" id="IPR018077">
    <property type="entry name" value="Glyco_hydro_fam25_subgr"/>
</dbReference>
<dbReference type="PANTHER" id="PTHR34135:SF2">
    <property type="entry name" value="LYSOZYME"/>
    <property type="match status" value="1"/>
</dbReference>
<dbReference type="EMBL" id="BK014744">
    <property type="protein sequence ID" value="DAD73768.1"/>
    <property type="molecule type" value="Genomic_DNA"/>
</dbReference>
<dbReference type="PANTHER" id="PTHR34135">
    <property type="entry name" value="LYSOZYME"/>
    <property type="match status" value="1"/>
</dbReference>
<accession>A0A8S5LV46</accession>
<evidence type="ECO:0000313" key="7">
    <source>
        <dbReference type="EMBL" id="DAD73768.1"/>
    </source>
</evidence>
<evidence type="ECO:0000256" key="2">
    <source>
        <dbReference type="ARBA" id="ARBA00010646"/>
    </source>
</evidence>
<evidence type="ECO:0000256" key="3">
    <source>
        <dbReference type="ARBA" id="ARBA00012732"/>
    </source>
</evidence>